<keyword evidence="2" id="KW-1185">Reference proteome</keyword>
<proteinExistence type="predicted"/>
<accession>A0ABN6NT29</accession>
<dbReference type="EMBL" id="AP025635">
    <property type="protein sequence ID" value="BDG69355.1"/>
    <property type="molecule type" value="Genomic_DNA"/>
</dbReference>
<evidence type="ECO:0000313" key="2">
    <source>
        <dbReference type="Proteomes" id="UP000831692"/>
    </source>
</evidence>
<sequence>MIKGVKNVIMNKECLSKQELMKQLGQFTPAEKKEIRDYLQRKNPLLFRKFERMKHDLYRLESRRVQCEIENNEKELGLLNDKILLKKEDFLELLLAIRKKRG</sequence>
<organism evidence="1 2">
    <name type="scientific">Enterococcus innesii</name>
    <dbReference type="NCBI Taxonomy" id="2839759"/>
    <lineage>
        <taxon>Bacteria</taxon>
        <taxon>Bacillati</taxon>
        <taxon>Bacillota</taxon>
        <taxon>Bacilli</taxon>
        <taxon>Lactobacillales</taxon>
        <taxon>Enterococcaceae</taxon>
        <taxon>Enterococcus</taxon>
    </lineage>
</organism>
<evidence type="ECO:0000313" key="1">
    <source>
        <dbReference type="EMBL" id="BDG69355.1"/>
    </source>
</evidence>
<protein>
    <submittedName>
        <fullName evidence="1">Uncharacterized protein</fullName>
    </submittedName>
</protein>
<reference evidence="1 2" key="1">
    <citation type="submission" date="2022-03" db="EMBL/GenBank/DDBJ databases">
        <title>Complete genome sequence of Enterococcus innesii DB-1.</title>
        <authorList>
            <person name="Fukuda D."/>
            <person name="Nolasco-Hipolito C."/>
        </authorList>
    </citation>
    <scope>NUCLEOTIDE SEQUENCE [LARGE SCALE GENOMIC DNA]</scope>
    <source>
        <strain evidence="1 2">DB-1</strain>
    </source>
</reference>
<name>A0ABN6NT29_9ENTE</name>
<dbReference type="Proteomes" id="UP000831692">
    <property type="component" value="Chromosome"/>
</dbReference>
<gene>
    <name evidence="1" type="ORF">ENLAB_29190</name>
</gene>